<evidence type="ECO:0000256" key="1">
    <source>
        <dbReference type="SAM" id="MobiDB-lite"/>
    </source>
</evidence>
<dbReference type="EMBL" id="VYTZ01000003">
    <property type="protein sequence ID" value="KAA9380089.1"/>
    <property type="molecule type" value="Genomic_DNA"/>
</dbReference>
<evidence type="ECO:0000313" key="2">
    <source>
        <dbReference type="EMBL" id="KAA9380089.1"/>
    </source>
</evidence>
<gene>
    <name evidence="2" type="ORF">F5972_10825</name>
</gene>
<dbReference type="AlphaFoldDB" id="A0A5J5K9G3"/>
<reference evidence="2 3" key="1">
    <citation type="submission" date="2019-09" db="EMBL/GenBank/DDBJ databases">
        <title>Screening of Novel Bioactive Compounds from Soil-Associated.</title>
        <authorList>
            <person name="Gong X."/>
        </authorList>
    </citation>
    <scope>NUCLEOTIDE SEQUENCE [LARGE SCALE GENOMIC DNA]</scope>
    <source>
        <strain evidence="2 3">Gxj-6</strain>
    </source>
</reference>
<name>A0A5J5K9G3_9ACTN</name>
<sequence length="108" mass="12236">MVSRGAPRGVPKDAQLPAPFHGVHVAPPQTGCERLVWRKPTARCTHLRVRRHTCECQPVVYELCVSGGLVFIRRTVRKPTGLSVRETEWLLTARAMELWQRLLTGQAR</sequence>
<protein>
    <submittedName>
        <fullName evidence="2">Uncharacterized protein</fullName>
    </submittedName>
</protein>
<accession>A0A5J5K9G3</accession>
<feature type="region of interest" description="Disordered" evidence="1">
    <location>
        <begin position="1"/>
        <end position="20"/>
    </location>
</feature>
<proteinExistence type="predicted"/>
<dbReference type="Proteomes" id="UP000327011">
    <property type="component" value="Unassembled WGS sequence"/>
</dbReference>
<comment type="caution">
    <text evidence="2">The sequence shown here is derived from an EMBL/GenBank/DDBJ whole genome shotgun (WGS) entry which is preliminary data.</text>
</comment>
<keyword evidence="3" id="KW-1185">Reference proteome</keyword>
<organism evidence="2 3">
    <name type="scientific">Microbispora cellulosiformans</name>
    <dbReference type="NCBI Taxonomy" id="2614688"/>
    <lineage>
        <taxon>Bacteria</taxon>
        <taxon>Bacillati</taxon>
        <taxon>Actinomycetota</taxon>
        <taxon>Actinomycetes</taxon>
        <taxon>Streptosporangiales</taxon>
        <taxon>Streptosporangiaceae</taxon>
        <taxon>Microbispora</taxon>
    </lineage>
</organism>
<evidence type="ECO:0000313" key="3">
    <source>
        <dbReference type="Proteomes" id="UP000327011"/>
    </source>
</evidence>